<dbReference type="GO" id="GO:0010196">
    <property type="term" value="P:nonphotochemical quenching"/>
    <property type="evidence" value="ECO:0007669"/>
    <property type="project" value="UniProtKB-ARBA"/>
</dbReference>
<dbReference type="InterPro" id="IPR022796">
    <property type="entry name" value="Chloroa_b-bind"/>
</dbReference>
<reference evidence="10 11" key="1">
    <citation type="journal article" date="2004" name="Science">
        <title>The genome of the diatom Thalassiosira pseudonana: ecology, evolution, and metabolism.</title>
        <authorList>
            <person name="Armbrust E.V."/>
            <person name="Berges J.A."/>
            <person name="Bowler C."/>
            <person name="Green B.R."/>
            <person name="Martinez D."/>
            <person name="Putnam N.H."/>
            <person name="Zhou S."/>
            <person name="Allen A.E."/>
            <person name="Apt K.E."/>
            <person name="Bechner M."/>
            <person name="Brzezinski M.A."/>
            <person name="Chaal B.K."/>
            <person name="Chiovitti A."/>
            <person name="Davis A.K."/>
            <person name="Demarest M.S."/>
            <person name="Detter J.C."/>
            <person name="Glavina T."/>
            <person name="Goodstein D."/>
            <person name="Hadi M.Z."/>
            <person name="Hellsten U."/>
            <person name="Hildebrand M."/>
            <person name="Jenkins B.D."/>
            <person name="Jurka J."/>
            <person name="Kapitonov V.V."/>
            <person name="Kroger N."/>
            <person name="Lau W.W."/>
            <person name="Lane T.W."/>
            <person name="Larimer F.W."/>
            <person name="Lippmeier J.C."/>
            <person name="Lucas S."/>
            <person name="Medina M."/>
            <person name="Montsant A."/>
            <person name="Obornik M."/>
            <person name="Parker M.S."/>
            <person name="Palenik B."/>
            <person name="Pazour G.J."/>
            <person name="Richardson P.M."/>
            <person name="Rynearson T.A."/>
            <person name="Saito M.A."/>
            <person name="Schwartz D.C."/>
            <person name="Thamatrakoln K."/>
            <person name="Valentin K."/>
            <person name="Vardi A."/>
            <person name="Wilkerson F.P."/>
            <person name="Rokhsar D.S."/>
        </authorList>
    </citation>
    <scope>NUCLEOTIDE SEQUENCE [LARGE SCALE GENOMIC DNA]</scope>
    <source>
        <strain evidence="10 11">CCMP1335</strain>
    </source>
</reference>
<organism evidence="10 11">
    <name type="scientific">Thalassiosira pseudonana</name>
    <name type="common">Marine diatom</name>
    <name type="synonym">Cyclotella nana</name>
    <dbReference type="NCBI Taxonomy" id="35128"/>
    <lineage>
        <taxon>Eukaryota</taxon>
        <taxon>Sar</taxon>
        <taxon>Stramenopiles</taxon>
        <taxon>Ochrophyta</taxon>
        <taxon>Bacillariophyta</taxon>
        <taxon>Coscinodiscophyceae</taxon>
        <taxon>Thalassiosirophycidae</taxon>
        <taxon>Thalassiosirales</taxon>
        <taxon>Thalassiosiraceae</taxon>
        <taxon>Thalassiosira</taxon>
    </lineage>
</organism>
<dbReference type="KEGG" id="tps:THAPSDRAFT_31128"/>
<comment type="function">
    <text evidence="1">The light-harvesting complex (LHC) functions as a light receptor, it captures and delivers excitation energy to photosystems with which it is closely associated. Energy is transferred from the carotenoid and chlorophyll C (or B) to chlorophyll A and the photosynthetic reaction centers where it is used to synthesize ATP and reducing power.</text>
</comment>
<feature type="binding site" evidence="8">
    <location>
        <position position="80"/>
    </location>
    <ligand>
        <name>chlorophyll a</name>
        <dbReference type="ChEBI" id="CHEBI:58416"/>
        <label>1</label>
    </ligand>
</feature>
<dbReference type="InterPro" id="IPR001344">
    <property type="entry name" value="Chloro_AB-bd_pln"/>
</dbReference>
<keyword evidence="6" id="KW-0934">Plastid</keyword>
<keyword evidence="9" id="KW-0732">Signal</keyword>
<evidence type="ECO:0000313" key="10">
    <source>
        <dbReference type="EMBL" id="EED96716.1"/>
    </source>
</evidence>
<evidence type="ECO:0000256" key="9">
    <source>
        <dbReference type="SAM" id="SignalP"/>
    </source>
</evidence>
<feature type="binding site" evidence="8">
    <location>
        <position position="208"/>
    </location>
    <ligand>
        <name>chlorophyll a</name>
        <dbReference type="ChEBI" id="CHEBI:58416"/>
        <label>1</label>
    </ligand>
</feature>
<dbReference type="GO" id="GO:0009416">
    <property type="term" value="P:response to light stimulus"/>
    <property type="evidence" value="ECO:0000318"/>
    <property type="project" value="GO_Central"/>
</dbReference>
<evidence type="ECO:0000256" key="1">
    <source>
        <dbReference type="ARBA" id="ARBA00004022"/>
    </source>
</evidence>
<sequence>MYKLALFSLLSGASAFTAPSTGRTATSLNSLNGWQPDESAFAWGLPGAPAPFADGFDPLGFAANTDLATMKKWREAEAQHGRVAMLAAVGMLVTEEPIEYHPLFEAYNKDIGPAIRHLDEVRAVSPFFFEVLAIVIGTLELNRAVKGFKSPEGEFGFQDLNDEYYPGDVGFDPLGLKPKDADEFATMATKELQNGRLAMLGAAGMIAQELTNGEEIFVNLGLATDRFDPSTLPVQF</sequence>
<dbReference type="SUPFAM" id="SSF103511">
    <property type="entry name" value="Chlorophyll a-b binding protein"/>
    <property type="match status" value="1"/>
</dbReference>
<keyword evidence="11" id="KW-1185">Reference proteome</keyword>
<dbReference type="HOGENOM" id="CLU_057943_3_1_1"/>
<feature type="signal peptide" evidence="9">
    <location>
        <begin position="1"/>
        <end position="15"/>
    </location>
</feature>
<dbReference type="GO" id="GO:0016020">
    <property type="term" value="C:membrane"/>
    <property type="evidence" value="ECO:0007669"/>
    <property type="project" value="InterPro"/>
</dbReference>
<dbReference type="GeneID" id="7446812"/>
<gene>
    <name evidence="10" type="primary">lhcx5</name>
    <name evidence="10" type="ORF">THAPSDRAFT_31128</name>
</gene>
<dbReference type="GO" id="GO:0009507">
    <property type="term" value="C:chloroplast"/>
    <property type="evidence" value="ECO:0007669"/>
    <property type="project" value="UniProtKB-SubCell"/>
</dbReference>
<evidence type="ECO:0000256" key="8">
    <source>
        <dbReference type="PIRSR" id="PIRSR601344-1"/>
    </source>
</evidence>
<dbReference type="InParanoid" id="B8BSG2"/>
<dbReference type="GO" id="GO:0030076">
    <property type="term" value="C:light-harvesting complex"/>
    <property type="evidence" value="ECO:0007669"/>
    <property type="project" value="UniProtKB-KW"/>
</dbReference>
<keyword evidence="4" id="KW-0150">Chloroplast</keyword>
<dbReference type="GO" id="GO:0016168">
    <property type="term" value="F:chlorophyll binding"/>
    <property type="evidence" value="ECO:0007669"/>
    <property type="project" value="UniProtKB-KW"/>
</dbReference>
<dbReference type="GO" id="GO:0009644">
    <property type="term" value="P:response to high light intensity"/>
    <property type="evidence" value="ECO:0007669"/>
    <property type="project" value="UniProtKB-ARBA"/>
</dbReference>
<dbReference type="eggNOG" id="ENOG502S15M">
    <property type="taxonomic scope" value="Eukaryota"/>
</dbReference>
<dbReference type="OMA" id="HVPGDYG"/>
<dbReference type="FunFam" id="1.10.3460.10:FF:000012">
    <property type="entry name" value="Fucoxanthin chlorophyll a/c protein, LI818 clade"/>
    <property type="match status" value="1"/>
</dbReference>
<dbReference type="AlphaFoldDB" id="B8BSG2"/>
<dbReference type="GO" id="GO:0009768">
    <property type="term" value="P:photosynthesis, light harvesting in photosystem I"/>
    <property type="evidence" value="ECO:0000318"/>
    <property type="project" value="GO_Central"/>
</dbReference>
<dbReference type="Proteomes" id="UP000001449">
    <property type="component" value="Chromosome 1"/>
</dbReference>
<dbReference type="RefSeq" id="XP_002287075.1">
    <property type="nucleotide sequence ID" value="XM_002287039.1"/>
</dbReference>
<proteinExistence type="inferred from homology"/>
<evidence type="ECO:0000256" key="4">
    <source>
        <dbReference type="ARBA" id="ARBA00022528"/>
    </source>
</evidence>
<comment type="subcellular location">
    <subcellularLocation>
        <location evidence="2">Plastid</location>
        <location evidence="2">Chloroplast</location>
    </subcellularLocation>
</comment>
<comment type="similarity">
    <text evidence="3">Belongs to the fucoxanthin chlorophyll protein family.</text>
</comment>
<evidence type="ECO:0000256" key="2">
    <source>
        <dbReference type="ARBA" id="ARBA00004229"/>
    </source>
</evidence>
<evidence type="ECO:0000256" key="6">
    <source>
        <dbReference type="ARBA" id="ARBA00022640"/>
    </source>
</evidence>
<feature type="binding site" evidence="8">
    <location>
        <position position="191"/>
    </location>
    <ligand>
        <name>chlorophyll a</name>
        <dbReference type="ChEBI" id="CHEBI:58416"/>
        <label>1</label>
    </ligand>
</feature>
<accession>B8BSG2</accession>
<keyword evidence="8" id="KW-0157">Chromophore</keyword>
<dbReference type="Pfam" id="PF00504">
    <property type="entry name" value="Chloroa_b-bind"/>
    <property type="match status" value="1"/>
</dbReference>
<evidence type="ECO:0000256" key="7">
    <source>
        <dbReference type="ARBA" id="ARBA00023243"/>
    </source>
</evidence>
<protein>
    <submittedName>
        <fullName evidence="10">Fucoxanthin chlorophyll a/c protein, LI818 clade</fullName>
    </submittedName>
</protein>
<feature type="binding site" evidence="8">
    <location>
        <position position="196"/>
    </location>
    <ligand>
        <name>chlorophyll a</name>
        <dbReference type="ChEBI" id="CHEBI:58416"/>
        <label>1</label>
    </ligand>
</feature>
<feature type="binding site" description="axial binding residue" evidence="8">
    <location>
        <position position="82"/>
    </location>
    <ligand>
        <name>chlorophyll b</name>
        <dbReference type="ChEBI" id="CHEBI:61721"/>
        <label>1</label>
    </ligand>
    <ligandPart>
        <name>Mg</name>
        <dbReference type="ChEBI" id="CHEBI:25107"/>
    </ligandPart>
</feature>
<keyword evidence="7" id="KW-0437">Light-harvesting polypeptide</keyword>
<dbReference type="STRING" id="35128.B8BSG2"/>
<feature type="chain" id="PRO_5012135586" evidence="9">
    <location>
        <begin position="16"/>
        <end position="236"/>
    </location>
</feature>
<feature type="binding site" evidence="8">
    <location>
        <position position="190"/>
    </location>
    <ligand>
        <name>chlorophyll a</name>
        <dbReference type="ChEBI" id="CHEBI:58416"/>
        <label>1</label>
    </ligand>
</feature>
<keyword evidence="8" id="KW-0148">Chlorophyll</keyword>
<name>B8BSG2_THAPS</name>
<feature type="binding site" evidence="8">
    <location>
        <position position="77"/>
    </location>
    <ligand>
        <name>chlorophyll a</name>
        <dbReference type="ChEBI" id="CHEBI:58416"/>
        <label>1</label>
    </ligand>
</feature>
<dbReference type="PaxDb" id="35128-Thaps31128"/>
<evidence type="ECO:0000256" key="5">
    <source>
        <dbReference type="ARBA" id="ARBA00022531"/>
    </source>
</evidence>
<dbReference type="GO" id="GO:0080183">
    <property type="term" value="P:response to photooxidative stress"/>
    <property type="evidence" value="ECO:0007669"/>
    <property type="project" value="UniProtKB-ARBA"/>
</dbReference>
<evidence type="ECO:0000256" key="3">
    <source>
        <dbReference type="ARBA" id="ARBA00005933"/>
    </source>
</evidence>
<feature type="binding site" evidence="8">
    <location>
        <position position="194"/>
    </location>
    <ligand>
        <name>chlorophyll a</name>
        <dbReference type="ChEBI" id="CHEBI:58416"/>
        <label>1</label>
    </ligand>
</feature>
<evidence type="ECO:0000313" key="11">
    <source>
        <dbReference type="Proteomes" id="UP000001449"/>
    </source>
</evidence>
<reference evidence="10 11" key="2">
    <citation type="journal article" date="2008" name="Nature">
        <title>The Phaeodactylum genome reveals the evolutionary history of diatom genomes.</title>
        <authorList>
            <person name="Bowler C."/>
            <person name="Allen A.E."/>
            <person name="Badger J.H."/>
            <person name="Grimwood J."/>
            <person name="Jabbari K."/>
            <person name="Kuo A."/>
            <person name="Maheswari U."/>
            <person name="Martens C."/>
            <person name="Maumus F."/>
            <person name="Otillar R.P."/>
            <person name="Rayko E."/>
            <person name="Salamov A."/>
            <person name="Vandepoele K."/>
            <person name="Beszteri B."/>
            <person name="Gruber A."/>
            <person name="Heijde M."/>
            <person name="Katinka M."/>
            <person name="Mock T."/>
            <person name="Valentin K."/>
            <person name="Verret F."/>
            <person name="Berges J.A."/>
            <person name="Brownlee C."/>
            <person name="Cadoret J.P."/>
            <person name="Chiovitti A."/>
            <person name="Choi C.J."/>
            <person name="Coesel S."/>
            <person name="De Martino A."/>
            <person name="Detter J.C."/>
            <person name="Durkin C."/>
            <person name="Falciatore A."/>
            <person name="Fournet J."/>
            <person name="Haruta M."/>
            <person name="Huysman M.J."/>
            <person name="Jenkins B.D."/>
            <person name="Jiroutova K."/>
            <person name="Jorgensen R.E."/>
            <person name="Joubert Y."/>
            <person name="Kaplan A."/>
            <person name="Kroger N."/>
            <person name="Kroth P.G."/>
            <person name="La Roche J."/>
            <person name="Lindquist E."/>
            <person name="Lommer M."/>
            <person name="Martin-Jezequel V."/>
            <person name="Lopez P.J."/>
            <person name="Lucas S."/>
            <person name="Mangogna M."/>
            <person name="McGinnis K."/>
            <person name="Medlin L.K."/>
            <person name="Montsant A."/>
            <person name="Oudot-Le Secq M.P."/>
            <person name="Napoli C."/>
            <person name="Obornik M."/>
            <person name="Parker M.S."/>
            <person name="Petit J.L."/>
            <person name="Porcel B.M."/>
            <person name="Poulsen N."/>
            <person name="Robison M."/>
            <person name="Rychlewski L."/>
            <person name="Rynearson T.A."/>
            <person name="Schmutz J."/>
            <person name="Shapiro H."/>
            <person name="Siaut M."/>
            <person name="Stanley M."/>
            <person name="Sussman M.R."/>
            <person name="Taylor A.R."/>
            <person name="Vardi A."/>
            <person name="von Dassow P."/>
            <person name="Vyverman W."/>
            <person name="Willis A."/>
            <person name="Wyrwicz L.S."/>
            <person name="Rokhsar D.S."/>
            <person name="Weissenbach J."/>
            <person name="Armbrust E.V."/>
            <person name="Green B.R."/>
            <person name="Van de Peer Y."/>
            <person name="Grigoriev I.V."/>
        </authorList>
    </citation>
    <scope>NUCLEOTIDE SEQUENCE [LARGE SCALE GENOMIC DNA]</scope>
    <source>
        <strain evidence="10 11">CCMP1335</strain>
    </source>
</reference>
<dbReference type="Gene3D" id="1.10.3460.10">
    <property type="entry name" value="Chlorophyll a/b binding protein domain"/>
    <property type="match status" value="1"/>
</dbReference>
<dbReference type="EMBL" id="CM000638">
    <property type="protein sequence ID" value="EED96716.1"/>
    <property type="molecule type" value="Genomic_DNA"/>
</dbReference>
<dbReference type="PANTHER" id="PTHR21649">
    <property type="entry name" value="CHLOROPHYLL A/B BINDING PROTEIN"/>
    <property type="match status" value="1"/>
</dbReference>
<keyword evidence="5" id="KW-0602">Photosynthesis</keyword>